<dbReference type="STRING" id="454194.PYK22_01882"/>
<reference evidence="10 11" key="2">
    <citation type="submission" date="2015-01" db="EMBL/GenBank/DDBJ databases">
        <title>Complete genome sequence of Pyrinomonas methylaliphatogenes type strain K22T.</title>
        <authorList>
            <person name="Lee K.C.Y."/>
            <person name="Power J.F."/>
            <person name="Dunfield P.F."/>
            <person name="Morgan X.C."/>
            <person name="Huttenhower C."/>
            <person name="Stott M.B."/>
        </authorList>
    </citation>
    <scope>NUCLEOTIDE SEQUENCE [LARGE SCALE GENOMIC DNA]</scope>
    <source>
        <strain evidence="10 11">K22</strain>
    </source>
</reference>
<keyword evidence="6 8" id="KW-1133">Transmembrane helix</keyword>
<sequence length="503" mass="55657">MSVLTTARTDRTLLLIAGFAVVKLIFHTIVNQQYGFHRDELATLDDARHLAWGYVAYPPFTPFIGRLALTLFGESLAGFRFFAAMAQSVAIVLAASMAKHLGGNHSAQWLTALAVAISGVSLSASSLFQYVSFDYLWWVLIAWLIVRLVETDDRRWWVAIGSAVGLGFLTKYTILVCVAGLAVGVLATPLRKHLVSPWLWAGVVISLVIASPNLVWQMKHDFITLEFLKSIHARDVSIGRTDNFFVNQLFVPANPATVPLWSAGLIALFISPSLSRFRVLGWMAVSSFAIFAAAQGRDYYAASIYPMLLAAGASWVMSRLDVRAAAEKWVMMAAVPVLLLAGAFVAAIVLPIAPVGSHWWKRALAQNGDLREQFGWPELVAEVARIWNTIPENERARAAIFCTNYGQAGAINLYGPRYGLPQAISGVNSFWARGYGNPPPETVIVLGGQREWLQQRFESVILAGRVPNSLGVENEESRQPDIYLCRRPREPWSELWPKIRKFG</sequence>
<organism evidence="10 11">
    <name type="scientific">Pyrinomonas methylaliphatogenes</name>
    <dbReference type="NCBI Taxonomy" id="454194"/>
    <lineage>
        <taxon>Bacteria</taxon>
        <taxon>Pseudomonadati</taxon>
        <taxon>Acidobacteriota</taxon>
        <taxon>Blastocatellia</taxon>
        <taxon>Blastocatellales</taxon>
        <taxon>Pyrinomonadaceae</taxon>
        <taxon>Pyrinomonas</taxon>
    </lineage>
</organism>
<evidence type="ECO:0000256" key="4">
    <source>
        <dbReference type="ARBA" id="ARBA00022679"/>
    </source>
</evidence>
<dbReference type="GO" id="GO:0016763">
    <property type="term" value="F:pentosyltransferase activity"/>
    <property type="evidence" value="ECO:0007669"/>
    <property type="project" value="TreeGrafter"/>
</dbReference>
<keyword evidence="4 10" id="KW-0808">Transferase</keyword>
<dbReference type="RefSeq" id="WP_041976486.1">
    <property type="nucleotide sequence ID" value="NZ_CBXV010000006.1"/>
</dbReference>
<feature type="transmembrane region" description="Helical" evidence="8">
    <location>
        <begin position="277"/>
        <end position="294"/>
    </location>
</feature>
<accession>A0A0B6WZY9</accession>
<dbReference type="GO" id="GO:0009103">
    <property type="term" value="P:lipopolysaccharide biosynthetic process"/>
    <property type="evidence" value="ECO:0007669"/>
    <property type="project" value="UniProtKB-ARBA"/>
</dbReference>
<evidence type="ECO:0000313" key="11">
    <source>
        <dbReference type="Proteomes" id="UP000031518"/>
    </source>
</evidence>
<proteinExistence type="predicted"/>
<keyword evidence="7 8" id="KW-0472">Membrane</keyword>
<evidence type="ECO:0000259" key="9">
    <source>
        <dbReference type="Pfam" id="PF13231"/>
    </source>
</evidence>
<evidence type="ECO:0000256" key="7">
    <source>
        <dbReference type="ARBA" id="ARBA00023136"/>
    </source>
</evidence>
<evidence type="ECO:0000256" key="5">
    <source>
        <dbReference type="ARBA" id="ARBA00022692"/>
    </source>
</evidence>
<evidence type="ECO:0000256" key="2">
    <source>
        <dbReference type="ARBA" id="ARBA00022475"/>
    </source>
</evidence>
<dbReference type="EMBL" id="CBXV010000006">
    <property type="protein sequence ID" value="CDM65874.1"/>
    <property type="molecule type" value="Genomic_DNA"/>
</dbReference>
<feature type="transmembrane region" description="Helical" evidence="8">
    <location>
        <begin position="135"/>
        <end position="150"/>
    </location>
</feature>
<dbReference type="AlphaFoldDB" id="A0A0B6WZY9"/>
<feature type="transmembrane region" description="Helical" evidence="8">
    <location>
        <begin position="300"/>
        <end position="317"/>
    </location>
</feature>
<keyword evidence="2" id="KW-1003">Cell membrane</keyword>
<evidence type="ECO:0000256" key="1">
    <source>
        <dbReference type="ARBA" id="ARBA00004651"/>
    </source>
</evidence>
<comment type="subcellular location">
    <subcellularLocation>
        <location evidence="1">Cell membrane</location>
        <topology evidence="1">Multi-pass membrane protein</topology>
    </subcellularLocation>
</comment>
<feature type="transmembrane region" description="Helical" evidence="8">
    <location>
        <begin position="156"/>
        <end position="186"/>
    </location>
</feature>
<feature type="transmembrane region" description="Helical" evidence="8">
    <location>
        <begin position="198"/>
        <end position="216"/>
    </location>
</feature>
<dbReference type="PANTHER" id="PTHR33908">
    <property type="entry name" value="MANNOSYLTRANSFERASE YKCB-RELATED"/>
    <property type="match status" value="1"/>
</dbReference>
<protein>
    <submittedName>
        <fullName evidence="10">PMT family glycosyltransferase, 4-amino-4-deoxy-L-arabinose transferase</fullName>
    </submittedName>
</protein>
<gene>
    <name evidence="10" type="ORF">PYK22_01882</name>
</gene>
<evidence type="ECO:0000256" key="6">
    <source>
        <dbReference type="ARBA" id="ARBA00022989"/>
    </source>
</evidence>
<feature type="transmembrane region" description="Helical" evidence="8">
    <location>
        <begin position="50"/>
        <end position="69"/>
    </location>
</feature>
<evidence type="ECO:0000313" key="10">
    <source>
        <dbReference type="EMBL" id="CDM65874.1"/>
    </source>
</evidence>
<dbReference type="InterPro" id="IPR038731">
    <property type="entry name" value="RgtA/B/C-like"/>
</dbReference>
<keyword evidence="11" id="KW-1185">Reference proteome</keyword>
<feature type="domain" description="Glycosyltransferase RgtA/B/C/D-like" evidence="9">
    <location>
        <begin position="58"/>
        <end position="216"/>
    </location>
</feature>
<keyword evidence="3" id="KW-0328">Glycosyltransferase</keyword>
<name>A0A0B6WZY9_9BACT</name>
<feature type="transmembrane region" description="Helical" evidence="8">
    <location>
        <begin position="12"/>
        <end position="30"/>
    </location>
</feature>
<dbReference type="GO" id="GO:0005886">
    <property type="term" value="C:plasma membrane"/>
    <property type="evidence" value="ECO:0007669"/>
    <property type="project" value="UniProtKB-SubCell"/>
</dbReference>
<evidence type="ECO:0000256" key="3">
    <source>
        <dbReference type="ARBA" id="ARBA00022676"/>
    </source>
</evidence>
<dbReference type="InterPro" id="IPR050297">
    <property type="entry name" value="LipidA_mod_glycosyltrf_83"/>
</dbReference>
<feature type="transmembrane region" description="Helical" evidence="8">
    <location>
        <begin position="329"/>
        <end position="353"/>
    </location>
</feature>
<dbReference type="PANTHER" id="PTHR33908:SF11">
    <property type="entry name" value="MEMBRANE PROTEIN"/>
    <property type="match status" value="1"/>
</dbReference>
<feature type="transmembrane region" description="Helical" evidence="8">
    <location>
        <begin position="81"/>
        <end position="101"/>
    </location>
</feature>
<keyword evidence="5 8" id="KW-0812">Transmembrane</keyword>
<evidence type="ECO:0000256" key="8">
    <source>
        <dbReference type="SAM" id="Phobius"/>
    </source>
</evidence>
<dbReference type="Pfam" id="PF13231">
    <property type="entry name" value="PMT_2"/>
    <property type="match status" value="1"/>
</dbReference>
<reference evidence="10 11" key="1">
    <citation type="submission" date="2013-12" db="EMBL/GenBank/DDBJ databases">
        <authorList>
            <person name="Stott M."/>
        </authorList>
    </citation>
    <scope>NUCLEOTIDE SEQUENCE [LARGE SCALE GENOMIC DNA]</scope>
    <source>
        <strain evidence="10 11">K22</strain>
    </source>
</reference>
<dbReference type="OrthoDB" id="108054at2"/>
<dbReference type="Proteomes" id="UP000031518">
    <property type="component" value="Unassembled WGS sequence"/>
</dbReference>
<feature type="transmembrane region" description="Helical" evidence="8">
    <location>
        <begin position="249"/>
        <end position="270"/>
    </location>
</feature>